<name>A0A177N0Z2_9GAMM</name>
<keyword evidence="1 3" id="KW-0378">Hydrolase</keyword>
<dbReference type="Proteomes" id="UP000077857">
    <property type="component" value="Unassembled WGS sequence"/>
</dbReference>
<gene>
    <name evidence="3" type="ORF">A1507_21260</name>
</gene>
<dbReference type="OrthoDB" id="9808398at2"/>
<evidence type="ECO:0000313" key="4">
    <source>
        <dbReference type="Proteomes" id="UP000077857"/>
    </source>
</evidence>
<dbReference type="PANTHER" id="PTHR46118">
    <property type="entry name" value="PROTEIN ABHD11"/>
    <property type="match status" value="1"/>
</dbReference>
<dbReference type="InterPro" id="IPR000073">
    <property type="entry name" value="AB_hydrolase_1"/>
</dbReference>
<evidence type="ECO:0000256" key="1">
    <source>
        <dbReference type="ARBA" id="ARBA00022801"/>
    </source>
</evidence>
<accession>A0A177N0Z2</accession>
<proteinExistence type="predicted"/>
<dbReference type="InterPro" id="IPR029058">
    <property type="entry name" value="AB_hydrolase_fold"/>
</dbReference>
<sequence length="258" mass="28436">MVSVELVYESHGEPGGIPLIIVHGFLAAARNWRTVAKRLAANRHVYVLDMRNHGSSPQAENLDYPSMAGDLIAFMDRHGIAAADLLGHSMGGKAVMWLALQYPQRVANLIVADIAPVSYQHSFDALIDALGSLPVGSIGNRKQAEAALADAIPDLAYRQFLLQNLLLKDGQYYWRIDLDVMRRNAHHIVGFPDAETATFAGPALFIGGERSKYIDAQAVYQAFPAARISTIPDTGHWLYVEAPEAFCRLVEDWLSVKR</sequence>
<dbReference type="RefSeq" id="WP_064042519.1">
    <property type="nucleotide sequence ID" value="NZ_LUUJ01000129.1"/>
</dbReference>
<dbReference type="SUPFAM" id="SSF53474">
    <property type="entry name" value="alpha/beta-Hydrolases"/>
    <property type="match status" value="1"/>
</dbReference>
<dbReference type="PANTHER" id="PTHR46118:SF4">
    <property type="entry name" value="PROTEIN ABHD11"/>
    <property type="match status" value="1"/>
</dbReference>
<dbReference type="GO" id="GO:0016787">
    <property type="term" value="F:hydrolase activity"/>
    <property type="evidence" value="ECO:0007669"/>
    <property type="project" value="UniProtKB-KW"/>
</dbReference>
<dbReference type="PRINTS" id="PR00111">
    <property type="entry name" value="ABHYDROLASE"/>
</dbReference>
<evidence type="ECO:0000259" key="2">
    <source>
        <dbReference type="Pfam" id="PF00561"/>
    </source>
</evidence>
<dbReference type="Gene3D" id="3.40.50.1820">
    <property type="entry name" value="alpha/beta hydrolase"/>
    <property type="match status" value="1"/>
</dbReference>
<protein>
    <submittedName>
        <fullName evidence="3">Alpha/beta hydrolase</fullName>
    </submittedName>
</protein>
<evidence type="ECO:0000313" key="3">
    <source>
        <dbReference type="EMBL" id="OAI10829.1"/>
    </source>
</evidence>
<dbReference type="EMBL" id="LUUJ01000129">
    <property type="protein sequence ID" value="OAI10829.1"/>
    <property type="molecule type" value="Genomic_DNA"/>
</dbReference>
<dbReference type="AlphaFoldDB" id="A0A177N0Z2"/>
<feature type="domain" description="AB hydrolase-1" evidence="2">
    <location>
        <begin position="18"/>
        <end position="243"/>
    </location>
</feature>
<dbReference type="Pfam" id="PF00561">
    <property type="entry name" value="Abhydrolase_1"/>
    <property type="match status" value="1"/>
</dbReference>
<comment type="caution">
    <text evidence="3">The sequence shown here is derived from an EMBL/GenBank/DDBJ whole genome shotgun (WGS) entry which is preliminary data.</text>
</comment>
<reference evidence="3 4" key="1">
    <citation type="submission" date="2016-03" db="EMBL/GenBank/DDBJ databases">
        <authorList>
            <person name="Ploux O."/>
        </authorList>
    </citation>
    <scope>NUCLEOTIDE SEQUENCE [LARGE SCALE GENOMIC DNA]</scope>
    <source>
        <strain evidence="3 4">R-45378</strain>
    </source>
</reference>
<organism evidence="3 4">
    <name type="scientific">Methylomonas koyamae</name>
    <dbReference type="NCBI Taxonomy" id="702114"/>
    <lineage>
        <taxon>Bacteria</taxon>
        <taxon>Pseudomonadati</taxon>
        <taxon>Pseudomonadota</taxon>
        <taxon>Gammaproteobacteria</taxon>
        <taxon>Methylococcales</taxon>
        <taxon>Methylococcaceae</taxon>
        <taxon>Methylomonas</taxon>
    </lineage>
</organism>